<dbReference type="WBParaSite" id="Gr19_v10_g10673.t1">
    <property type="protein sequence ID" value="Gr19_v10_g10673.t1"/>
    <property type="gene ID" value="Gr19_v10_g10673"/>
</dbReference>
<reference evidence="3" key="1">
    <citation type="submission" date="2022-11" db="UniProtKB">
        <authorList>
            <consortium name="WormBaseParasite"/>
        </authorList>
    </citation>
    <scope>IDENTIFICATION</scope>
</reference>
<feature type="region of interest" description="Disordered" evidence="1">
    <location>
        <begin position="1"/>
        <end position="91"/>
    </location>
</feature>
<accession>A0A914GTQ5</accession>
<evidence type="ECO:0000256" key="1">
    <source>
        <dbReference type="SAM" id="MobiDB-lite"/>
    </source>
</evidence>
<dbReference type="Proteomes" id="UP000887572">
    <property type="component" value="Unplaced"/>
</dbReference>
<name>A0A914GTQ5_GLORO</name>
<evidence type="ECO:0000313" key="3">
    <source>
        <dbReference type="WBParaSite" id="Gr19_v10_g10673.t1"/>
    </source>
</evidence>
<keyword evidence="2" id="KW-1185">Reference proteome</keyword>
<dbReference type="AlphaFoldDB" id="A0A914GTQ5"/>
<proteinExistence type="predicted"/>
<evidence type="ECO:0000313" key="2">
    <source>
        <dbReference type="Proteomes" id="UP000887572"/>
    </source>
</evidence>
<sequence length="137" mass="15245">MFSRASSWPIRGSPSQADDRGRGQSPHPIERIRGQTPHKTKEGPGRGKFPHPIQRIIGDGDGDNPRFQSNGSSGTGTGTIPASNSTAHPERIFFVPPRRKCARIHRTFWVISSMMLCYSIWKMRFAQQKSMDGKTPG</sequence>
<feature type="compositionally biased region" description="Basic and acidic residues" evidence="1">
    <location>
        <begin position="17"/>
        <end position="45"/>
    </location>
</feature>
<protein>
    <submittedName>
        <fullName evidence="3">Uncharacterized protein</fullName>
    </submittedName>
</protein>
<organism evidence="2 3">
    <name type="scientific">Globodera rostochiensis</name>
    <name type="common">Golden nematode worm</name>
    <name type="synonym">Heterodera rostochiensis</name>
    <dbReference type="NCBI Taxonomy" id="31243"/>
    <lineage>
        <taxon>Eukaryota</taxon>
        <taxon>Metazoa</taxon>
        <taxon>Ecdysozoa</taxon>
        <taxon>Nematoda</taxon>
        <taxon>Chromadorea</taxon>
        <taxon>Rhabditida</taxon>
        <taxon>Tylenchina</taxon>
        <taxon>Tylenchomorpha</taxon>
        <taxon>Tylenchoidea</taxon>
        <taxon>Heteroderidae</taxon>
        <taxon>Heteroderinae</taxon>
        <taxon>Globodera</taxon>
    </lineage>
</organism>